<dbReference type="GO" id="GO:0009252">
    <property type="term" value="P:peptidoglycan biosynthetic process"/>
    <property type="evidence" value="ECO:0007669"/>
    <property type="project" value="UniProtKB-UniRule"/>
</dbReference>
<dbReference type="Gene3D" id="3.40.50.720">
    <property type="entry name" value="NAD(P)-binding Rossmann-like Domain"/>
    <property type="match status" value="1"/>
</dbReference>
<gene>
    <name evidence="14 19" type="primary">murC</name>
    <name evidence="19" type="ORF">V5R04_04875</name>
</gene>
<dbReference type="GO" id="GO:0051301">
    <property type="term" value="P:cell division"/>
    <property type="evidence" value="ECO:0007669"/>
    <property type="project" value="UniProtKB-KW"/>
</dbReference>
<accession>A0AAU7DZ55</accession>
<evidence type="ECO:0000256" key="4">
    <source>
        <dbReference type="ARBA" id="ARBA00022490"/>
    </source>
</evidence>
<keyword evidence="8 14" id="KW-0067">ATP-binding</keyword>
<protein>
    <recommendedName>
        <fullName evidence="3 14">UDP-N-acetylmuramate--L-alanine ligase</fullName>
        <ecNumber evidence="3 14">6.3.2.8</ecNumber>
    </recommendedName>
    <alternativeName>
        <fullName evidence="14">UDP-N-acetylmuramoyl-L-alanine synthetase</fullName>
    </alternativeName>
</protein>
<evidence type="ECO:0000256" key="6">
    <source>
        <dbReference type="ARBA" id="ARBA00022618"/>
    </source>
</evidence>
<dbReference type="Gene3D" id="3.90.190.20">
    <property type="entry name" value="Mur ligase, C-terminal domain"/>
    <property type="match status" value="1"/>
</dbReference>
<feature type="domain" description="Mur ligase central" evidence="18">
    <location>
        <begin position="123"/>
        <end position="312"/>
    </location>
</feature>
<keyword evidence="7 14" id="KW-0547">Nucleotide-binding</keyword>
<comment type="similarity">
    <text evidence="14">Belongs to the MurCDEF family.</text>
</comment>
<evidence type="ECO:0000256" key="7">
    <source>
        <dbReference type="ARBA" id="ARBA00022741"/>
    </source>
</evidence>
<evidence type="ECO:0000256" key="5">
    <source>
        <dbReference type="ARBA" id="ARBA00022598"/>
    </source>
</evidence>
<dbReference type="PANTHER" id="PTHR43445">
    <property type="entry name" value="UDP-N-ACETYLMURAMATE--L-ALANINE LIGASE-RELATED"/>
    <property type="match status" value="1"/>
</dbReference>
<evidence type="ECO:0000259" key="17">
    <source>
        <dbReference type="Pfam" id="PF02875"/>
    </source>
</evidence>
<dbReference type="SUPFAM" id="SSF51984">
    <property type="entry name" value="MurCD N-terminal domain"/>
    <property type="match status" value="1"/>
</dbReference>
<dbReference type="InterPro" id="IPR000713">
    <property type="entry name" value="Mur_ligase_N"/>
</dbReference>
<comment type="catalytic activity">
    <reaction evidence="13 14">
        <text>UDP-N-acetyl-alpha-D-muramate + L-alanine + ATP = UDP-N-acetyl-alpha-D-muramoyl-L-alanine + ADP + phosphate + H(+)</text>
        <dbReference type="Rhea" id="RHEA:23372"/>
        <dbReference type="ChEBI" id="CHEBI:15378"/>
        <dbReference type="ChEBI" id="CHEBI:30616"/>
        <dbReference type="ChEBI" id="CHEBI:43474"/>
        <dbReference type="ChEBI" id="CHEBI:57972"/>
        <dbReference type="ChEBI" id="CHEBI:70757"/>
        <dbReference type="ChEBI" id="CHEBI:83898"/>
        <dbReference type="ChEBI" id="CHEBI:456216"/>
        <dbReference type="EC" id="6.3.2.8"/>
    </reaction>
</comment>
<keyword evidence="9 14" id="KW-0133">Cell shape</keyword>
<dbReference type="Gene3D" id="3.40.1190.10">
    <property type="entry name" value="Mur-like, catalytic domain"/>
    <property type="match status" value="1"/>
</dbReference>
<dbReference type="GO" id="GO:0005737">
    <property type="term" value="C:cytoplasm"/>
    <property type="evidence" value="ECO:0007669"/>
    <property type="project" value="UniProtKB-SubCell"/>
</dbReference>
<feature type="region of interest" description="Disordered" evidence="15">
    <location>
        <begin position="481"/>
        <end position="506"/>
    </location>
</feature>
<dbReference type="Pfam" id="PF01225">
    <property type="entry name" value="Mur_ligase"/>
    <property type="match status" value="1"/>
</dbReference>
<sequence length="506" mass="52610">MSLTFAPITDPNLRVNDLGAVYFIGIGGAGMSVIARMYHGAGVQVAGADAAANEVTAALSSLGVQVYQGHTQEQVHEAQTVVVSSAVRESNPELTYARAHGLRILHRSQALALLMRDRRAVAVAGAHGKTSTSAMIAVGAQELGLDPSYAIGGSVITAAGPLPGGKLGLSDVLIAEADESDGTFLNYEPFIAVVTNVEADHLDHYGSVENFERAFISFASNIVPGGTLVACADDPGAMRTAQGYRAAGGTVITYGQSAKADVQITDFIQAPGHVGVTCRVHLGELSNGTTVTMDLAVPGRHNALNATAALSVLVLLGGDPDRSATALGQFLGTGRRFELRGTVADIQVIDDYAHHPTEVEALLAAARVAAGTGRVLTLFQPHLFSRTKTFTTKFAQALDAGDHTVLTSIYAAREDDDPTVSAEDIAKQMTAPVDYVEQRIEAARRIAQLAEPGDLILTVGAGDVTELGAVILAELEATGTQQPQLKETGSTGQSAGTPPRTVELGE</sequence>
<comment type="function">
    <text evidence="14">Cell wall formation.</text>
</comment>
<keyword evidence="4 14" id="KW-0963">Cytoplasm</keyword>
<evidence type="ECO:0000256" key="14">
    <source>
        <dbReference type="HAMAP-Rule" id="MF_00046"/>
    </source>
</evidence>
<evidence type="ECO:0000256" key="11">
    <source>
        <dbReference type="ARBA" id="ARBA00023306"/>
    </source>
</evidence>
<dbReference type="InterPro" id="IPR005758">
    <property type="entry name" value="UDP-N-AcMur_Ala_ligase_MurC"/>
</dbReference>
<evidence type="ECO:0000256" key="15">
    <source>
        <dbReference type="SAM" id="MobiDB-lite"/>
    </source>
</evidence>
<dbReference type="SUPFAM" id="SSF53623">
    <property type="entry name" value="MurD-like peptide ligases, catalytic domain"/>
    <property type="match status" value="1"/>
</dbReference>
<evidence type="ECO:0000256" key="12">
    <source>
        <dbReference type="ARBA" id="ARBA00023316"/>
    </source>
</evidence>
<evidence type="ECO:0000259" key="16">
    <source>
        <dbReference type="Pfam" id="PF01225"/>
    </source>
</evidence>
<organism evidence="19">
    <name type="scientific">Jonesiaceae bacterium BS-20</name>
    <dbReference type="NCBI Taxonomy" id="3120821"/>
    <lineage>
        <taxon>Bacteria</taxon>
        <taxon>Bacillati</taxon>
        <taxon>Actinomycetota</taxon>
        <taxon>Actinomycetes</taxon>
        <taxon>Micrococcales</taxon>
        <taxon>Jonesiaceae</taxon>
    </lineage>
</organism>
<name>A0AAU7DZ55_9MICO</name>
<dbReference type="EMBL" id="CP146203">
    <property type="protein sequence ID" value="XBH22560.1"/>
    <property type="molecule type" value="Genomic_DNA"/>
</dbReference>
<feature type="domain" description="Mur ligase N-terminal catalytic" evidence="16">
    <location>
        <begin position="21"/>
        <end position="118"/>
    </location>
</feature>
<evidence type="ECO:0000256" key="3">
    <source>
        <dbReference type="ARBA" id="ARBA00012211"/>
    </source>
</evidence>
<keyword evidence="10 14" id="KW-0573">Peptidoglycan synthesis</keyword>
<evidence type="ECO:0000256" key="9">
    <source>
        <dbReference type="ARBA" id="ARBA00022960"/>
    </source>
</evidence>
<dbReference type="HAMAP" id="MF_00046">
    <property type="entry name" value="MurC"/>
    <property type="match status" value="1"/>
</dbReference>
<comment type="subcellular location">
    <subcellularLocation>
        <location evidence="1 14">Cytoplasm</location>
    </subcellularLocation>
</comment>
<feature type="compositionally biased region" description="Polar residues" evidence="15">
    <location>
        <begin position="481"/>
        <end position="496"/>
    </location>
</feature>
<dbReference type="Pfam" id="PF02875">
    <property type="entry name" value="Mur_ligase_C"/>
    <property type="match status" value="1"/>
</dbReference>
<dbReference type="GO" id="GO:0005524">
    <property type="term" value="F:ATP binding"/>
    <property type="evidence" value="ECO:0007669"/>
    <property type="project" value="UniProtKB-UniRule"/>
</dbReference>
<evidence type="ECO:0000256" key="2">
    <source>
        <dbReference type="ARBA" id="ARBA00004752"/>
    </source>
</evidence>
<evidence type="ECO:0000259" key="18">
    <source>
        <dbReference type="Pfam" id="PF08245"/>
    </source>
</evidence>
<reference evidence="19" key="1">
    <citation type="submission" date="2024-02" db="EMBL/GenBank/DDBJ databases">
        <title>Tomenella chthoni gen. nov. sp. nov., a member of the family Jonesiaceae isolated from bat guano.</title>
        <authorList>
            <person name="Miller S.L."/>
            <person name="King J."/>
            <person name="Sankaranarayanan K."/>
            <person name="Lawson P.A."/>
        </authorList>
    </citation>
    <scope>NUCLEOTIDE SEQUENCE</scope>
    <source>
        <strain evidence="19">BS-20</strain>
    </source>
</reference>
<keyword evidence="12 14" id="KW-0961">Cell wall biogenesis/degradation</keyword>
<comment type="pathway">
    <text evidence="2 14">Cell wall biogenesis; peptidoglycan biosynthesis.</text>
</comment>
<dbReference type="AlphaFoldDB" id="A0AAU7DZ55"/>
<evidence type="ECO:0000313" key="19">
    <source>
        <dbReference type="EMBL" id="XBH22560.1"/>
    </source>
</evidence>
<proteinExistence type="inferred from homology"/>
<evidence type="ECO:0000256" key="8">
    <source>
        <dbReference type="ARBA" id="ARBA00022840"/>
    </source>
</evidence>
<dbReference type="NCBIfam" id="TIGR01082">
    <property type="entry name" value="murC"/>
    <property type="match status" value="1"/>
</dbReference>
<dbReference type="Pfam" id="PF08245">
    <property type="entry name" value="Mur_ligase_M"/>
    <property type="match status" value="1"/>
</dbReference>
<feature type="binding site" evidence="14">
    <location>
        <begin position="125"/>
        <end position="131"/>
    </location>
    <ligand>
        <name>ATP</name>
        <dbReference type="ChEBI" id="CHEBI:30616"/>
    </ligand>
</feature>
<keyword evidence="11 14" id="KW-0131">Cell cycle</keyword>
<evidence type="ECO:0000256" key="1">
    <source>
        <dbReference type="ARBA" id="ARBA00004496"/>
    </source>
</evidence>
<dbReference type="GO" id="GO:0071555">
    <property type="term" value="P:cell wall organization"/>
    <property type="evidence" value="ECO:0007669"/>
    <property type="project" value="UniProtKB-KW"/>
</dbReference>
<dbReference type="EC" id="6.3.2.8" evidence="3 14"/>
<dbReference type="SUPFAM" id="SSF53244">
    <property type="entry name" value="MurD-like peptide ligases, peptide-binding domain"/>
    <property type="match status" value="1"/>
</dbReference>
<dbReference type="InterPro" id="IPR050061">
    <property type="entry name" value="MurCDEF_pg_biosynth"/>
</dbReference>
<dbReference type="InterPro" id="IPR036615">
    <property type="entry name" value="Mur_ligase_C_dom_sf"/>
</dbReference>
<feature type="domain" description="Mur ligase C-terminal" evidence="17">
    <location>
        <begin position="335"/>
        <end position="462"/>
    </location>
</feature>
<dbReference type="GO" id="GO:0008763">
    <property type="term" value="F:UDP-N-acetylmuramate-L-alanine ligase activity"/>
    <property type="evidence" value="ECO:0007669"/>
    <property type="project" value="UniProtKB-UniRule"/>
</dbReference>
<dbReference type="InterPro" id="IPR004101">
    <property type="entry name" value="Mur_ligase_C"/>
</dbReference>
<keyword evidence="6 14" id="KW-0132">Cell division</keyword>
<dbReference type="GO" id="GO:0008360">
    <property type="term" value="P:regulation of cell shape"/>
    <property type="evidence" value="ECO:0007669"/>
    <property type="project" value="UniProtKB-KW"/>
</dbReference>
<evidence type="ECO:0000256" key="10">
    <source>
        <dbReference type="ARBA" id="ARBA00022984"/>
    </source>
</evidence>
<evidence type="ECO:0000256" key="13">
    <source>
        <dbReference type="ARBA" id="ARBA00047833"/>
    </source>
</evidence>
<keyword evidence="5 14" id="KW-0436">Ligase</keyword>
<dbReference type="InterPro" id="IPR013221">
    <property type="entry name" value="Mur_ligase_cen"/>
</dbReference>
<dbReference type="PANTHER" id="PTHR43445:SF3">
    <property type="entry name" value="UDP-N-ACETYLMURAMATE--L-ALANINE LIGASE"/>
    <property type="match status" value="1"/>
</dbReference>
<dbReference type="InterPro" id="IPR036565">
    <property type="entry name" value="Mur-like_cat_sf"/>
</dbReference>